<dbReference type="RefSeq" id="WP_146895028.1">
    <property type="nucleotide sequence ID" value="NZ_BJYS01000003.1"/>
</dbReference>
<dbReference type="AlphaFoldDB" id="A0A512ATI3"/>
<sequence length="73" mass="7546">MKTLILTSLLVGSFLLSNACNSPKKDNGTYMSGTDGATEEATAADRAETLAAPTDSTRVIILRDSLPGDSSAL</sequence>
<protein>
    <submittedName>
        <fullName evidence="2">Uncharacterized protein</fullName>
    </submittedName>
</protein>
<evidence type="ECO:0000313" key="3">
    <source>
        <dbReference type="Proteomes" id="UP000321532"/>
    </source>
</evidence>
<dbReference type="EMBL" id="BJYS01000003">
    <property type="protein sequence ID" value="GEO02990.1"/>
    <property type="molecule type" value="Genomic_DNA"/>
</dbReference>
<proteinExistence type="predicted"/>
<name>A0A512ATI3_9BACT</name>
<dbReference type="Proteomes" id="UP000321532">
    <property type="component" value="Unassembled WGS sequence"/>
</dbReference>
<organism evidence="2 3">
    <name type="scientific">Adhaeribacter aerolatus</name>
    <dbReference type="NCBI Taxonomy" id="670289"/>
    <lineage>
        <taxon>Bacteria</taxon>
        <taxon>Pseudomonadati</taxon>
        <taxon>Bacteroidota</taxon>
        <taxon>Cytophagia</taxon>
        <taxon>Cytophagales</taxon>
        <taxon>Hymenobacteraceae</taxon>
        <taxon>Adhaeribacter</taxon>
    </lineage>
</organism>
<feature type="signal peptide" evidence="1">
    <location>
        <begin position="1"/>
        <end position="19"/>
    </location>
</feature>
<evidence type="ECO:0000313" key="2">
    <source>
        <dbReference type="EMBL" id="GEO02990.1"/>
    </source>
</evidence>
<gene>
    <name evidence="2" type="ORF">AAE02nite_06540</name>
</gene>
<reference evidence="2 3" key="1">
    <citation type="submission" date="2019-07" db="EMBL/GenBank/DDBJ databases">
        <title>Whole genome shotgun sequence of Adhaeribacter aerolatus NBRC 106133.</title>
        <authorList>
            <person name="Hosoyama A."/>
            <person name="Uohara A."/>
            <person name="Ohji S."/>
            <person name="Ichikawa N."/>
        </authorList>
    </citation>
    <scope>NUCLEOTIDE SEQUENCE [LARGE SCALE GENOMIC DNA]</scope>
    <source>
        <strain evidence="2 3">NBRC 106133</strain>
    </source>
</reference>
<keyword evidence="1" id="KW-0732">Signal</keyword>
<comment type="caution">
    <text evidence="2">The sequence shown here is derived from an EMBL/GenBank/DDBJ whole genome shotgun (WGS) entry which is preliminary data.</text>
</comment>
<keyword evidence="3" id="KW-1185">Reference proteome</keyword>
<evidence type="ECO:0000256" key="1">
    <source>
        <dbReference type="SAM" id="SignalP"/>
    </source>
</evidence>
<accession>A0A512ATI3</accession>
<feature type="chain" id="PRO_5022005200" evidence="1">
    <location>
        <begin position="20"/>
        <end position="73"/>
    </location>
</feature>